<evidence type="ECO:0000313" key="1">
    <source>
        <dbReference type="EMBL" id="TEA40763.1"/>
    </source>
</evidence>
<dbReference type="Proteomes" id="UP000295264">
    <property type="component" value="Unassembled WGS sequence"/>
</dbReference>
<accession>A0A484GYR4</accession>
<reference evidence="1 2" key="1">
    <citation type="journal article" date="2018" name="Genomics">
        <title>Molecular footprints of inshore aquatic adaptation in Indo-Pacific humpback dolphin (Sousa chinensis).</title>
        <authorList>
            <person name="Ming Y."/>
            <person name="Jian J."/>
            <person name="Yu F."/>
            <person name="Yu X."/>
            <person name="Wang J."/>
            <person name="Liu W."/>
        </authorList>
    </citation>
    <scope>NUCLEOTIDE SEQUENCE [LARGE SCALE GENOMIC DNA]</scope>
    <source>
        <strain evidence="1">MY-2018</strain>
        <tissue evidence="1">Skin</tissue>
    </source>
</reference>
<dbReference type="EMBL" id="QWLN02002294">
    <property type="protein sequence ID" value="TEA40763.1"/>
    <property type="molecule type" value="Genomic_DNA"/>
</dbReference>
<protein>
    <submittedName>
        <fullName evidence="1">Uncharacterized protein</fullName>
    </submittedName>
</protein>
<name>A0A484GYR4_SOUCH</name>
<sequence>ISYPSGDKSRGMTRISLNFYQVFLIHEAKLLKTSWGYF</sequence>
<keyword evidence="2" id="KW-1185">Reference proteome</keyword>
<comment type="caution">
    <text evidence="1">The sequence shown here is derived from an EMBL/GenBank/DDBJ whole genome shotgun (WGS) entry which is preliminary data.</text>
</comment>
<dbReference type="AlphaFoldDB" id="A0A484GYR4"/>
<gene>
    <name evidence="1" type="ORF">DBR06_SOUSAS1310065</name>
</gene>
<feature type="non-terminal residue" evidence="1">
    <location>
        <position position="1"/>
    </location>
</feature>
<organism evidence="1 2">
    <name type="scientific">Sousa chinensis</name>
    <name type="common">Indo-pacific humpbacked dolphin</name>
    <name type="synonym">Steno chinensis</name>
    <dbReference type="NCBI Taxonomy" id="103600"/>
    <lineage>
        <taxon>Eukaryota</taxon>
        <taxon>Metazoa</taxon>
        <taxon>Chordata</taxon>
        <taxon>Craniata</taxon>
        <taxon>Vertebrata</taxon>
        <taxon>Euteleostomi</taxon>
        <taxon>Mammalia</taxon>
        <taxon>Eutheria</taxon>
        <taxon>Laurasiatheria</taxon>
        <taxon>Artiodactyla</taxon>
        <taxon>Whippomorpha</taxon>
        <taxon>Cetacea</taxon>
        <taxon>Odontoceti</taxon>
        <taxon>Delphinidae</taxon>
        <taxon>Sousa</taxon>
    </lineage>
</organism>
<evidence type="ECO:0000313" key="2">
    <source>
        <dbReference type="Proteomes" id="UP000295264"/>
    </source>
</evidence>
<proteinExistence type="predicted"/>